<comment type="caution">
    <text evidence="1">The sequence shown here is derived from an EMBL/GenBank/DDBJ whole genome shotgun (WGS) entry which is preliminary data.</text>
</comment>
<keyword evidence="2" id="KW-1185">Reference proteome</keyword>
<dbReference type="RefSeq" id="WP_083892900.1">
    <property type="nucleotide sequence ID" value="NZ_CAWPHS010000008.1"/>
</dbReference>
<sequence>MTTSTTPVTHWIEQHAHALTSAAPDPLIGPAALREMVGAARVVALGASTRDAHELSVFAHRMVRFLVVHMGFRSLVVEGDDAASAALDAYVRTGIGDPRTLLAAARPFWRIEELLDTVTWLRGYNREHPDDPVRIAHPEPHREVTVRSGDLGVIEEMLADNVIRWHDRTGHKIVYWGGMAHTVAAETRTVLLGDERVTHRSAGGHLRRHYGAGYVSVGLTFDHGSTSHVFPPPPADFAEAVLGSTSLDAYLLDLRLPGPDEVRTWLTEPAKTRVIGPVYDPADDAAFHLSGGSLAEWFDLLAHYRTVTATRSIGQLGGRFSSALADPSGSAGSRSNR</sequence>
<reference evidence="1 2" key="1">
    <citation type="submission" date="2020-04" db="EMBL/GenBank/DDBJ databases">
        <title>MicrobeNet Type strains.</title>
        <authorList>
            <person name="Nicholson A.C."/>
        </authorList>
    </citation>
    <scope>NUCLEOTIDE SEQUENCE [LARGE SCALE GENOMIC DNA]</scope>
    <source>
        <strain evidence="1 2">DSM 44445</strain>
    </source>
</reference>
<dbReference type="GO" id="GO:0046677">
    <property type="term" value="P:response to antibiotic"/>
    <property type="evidence" value="ECO:0007669"/>
    <property type="project" value="InterPro"/>
</dbReference>
<dbReference type="EMBL" id="JAAXPE010000016">
    <property type="protein sequence ID" value="NKY87207.1"/>
    <property type="molecule type" value="Genomic_DNA"/>
</dbReference>
<dbReference type="InterPro" id="IPR052036">
    <property type="entry name" value="Hydrolase/PRTase-associated"/>
</dbReference>
<name>A0A7X6M0P5_9NOCA</name>
<gene>
    <name evidence="1" type="ORF">HGA07_16400</name>
</gene>
<dbReference type="AlphaFoldDB" id="A0A7X6M0P5"/>
<organism evidence="1 2">
    <name type="scientific">Nocardia veterana</name>
    <dbReference type="NCBI Taxonomy" id="132249"/>
    <lineage>
        <taxon>Bacteria</taxon>
        <taxon>Bacillati</taxon>
        <taxon>Actinomycetota</taxon>
        <taxon>Actinomycetes</taxon>
        <taxon>Mycobacteriales</taxon>
        <taxon>Nocardiaceae</taxon>
        <taxon>Nocardia</taxon>
    </lineage>
</organism>
<dbReference type="SUPFAM" id="SSF159501">
    <property type="entry name" value="EreA/ChaN-like"/>
    <property type="match status" value="1"/>
</dbReference>
<protein>
    <submittedName>
        <fullName evidence="1">Erythromycin esterase family protein</fullName>
    </submittedName>
</protein>
<accession>A0A7X6M0P5</accession>
<dbReference type="Pfam" id="PF05139">
    <property type="entry name" value="Erythro_esteras"/>
    <property type="match status" value="2"/>
</dbReference>
<dbReference type="Gene3D" id="3.40.1660.10">
    <property type="entry name" value="EreA-like (biosynthetic domain)"/>
    <property type="match status" value="1"/>
</dbReference>
<evidence type="ECO:0000313" key="1">
    <source>
        <dbReference type="EMBL" id="NKY87207.1"/>
    </source>
</evidence>
<dbReference type="CDD" id="cd14728">
    <property type="entry name" value="Ere-like"/>
    <property type="match status" value="1"/>
</dbReference>
<proteinExistence type="predicted"/>
<dbReference type="PANTHER" id="PTHR31299">
    <property type="entry name" value="ESTERASE, PUTATIVE (AFU_ORTHOLOGUE AFUA_1G05850)-RELATED"/>
    <property type="match status" value="1"/>
</dbReference>
<dbReference type="PANTHER" id="PTHR31299:SF0">
    <property type="entry name" value="ESTERASE, PUTATIVE (AFU_ORTHOLOGUE AFUA_1G05850)-RELATED"/>
    <property type="match status" value="1"/>
</dbReference>
<dbReference type="Proteomes" id="UP000523447">
    <property type="component" value="Unassembled WGS sequence"/>
</dbReference>
<dbReference type="InterPro" id="IPR007815">
    <property type="entry name" value="Emycin_Estase"/>
</dbReference>
<evidence type="ECO:0000313" key="2">
    <source>
        <dbReference type="Proteomes" id="UP000523447"/>
    </source>
</evidence>
<dbReference type="Gene3D" id="3.30.1870.10">
    <property type="entry name" value="EreA-like, domain 2"/>
    <property type="match status" value="1"/>
</dbReference>